<protein>
    <submittedName>
        <fullName evidence="1">Uncharacterized protein</fullName>
    </submittedName>
</protein>
<dbReference type="AlphaFoldDB" id="A0A0U1DLK9"/>
<dbReference type="EMBL" id="CTEF01000003">
    <property type="protein sequence ID" value="CQD17804.1"/>
    <property type="molecule type" value="Genomic_DNA"/>
</dbReference>
<organism evidence="1 2">
    <name type="scientific">Mycolicibacterium conceptionense</name>
    <dbReference type="NCBI Taxonomy" id="451644"/>
    <lineage>
        <taxon>Bacteria</taxon>
        <taxon>Bacillati</taxon>
        <taxon>Actinomycetota</taxon>
        <taxon>Actinomycetes</taxon>
        <taxon>Mycobacteriales</taxon>
        <taxon>Mycobacteriaceae</taxon>
        <taxon>Mycolicibacterium</taxon>
    </lineage>
</organism>
<reference evidence="1 2" key="1">
    <citation type="submission" date="2015-03" db="EMBL/GenBank/DDBJ databases">
        <authorList>
            <person name="Murphy D."/>
        </authorList>
    </citation>
    <scope>NUCLEOTIDE SEQUENCE [LARGE SCALE GENOMIC DNA]</scope>
    <source>
        <strain evidence="1 2">D16</strain>
    </source>
</reference>
<gene>
    <name evidence="1" type="ORF">BN970_03856</name>
</gene>
<evidence type="ECO:0000313" key="2">
    <source>
        <dbReference type="Proteomes" id="UP000182227"/>
    </source>
</evidence>
<name>A0A0U1DLK9_9MYCO</name>
<dbReference type="Proteomes" id="UP000182227">
    <property type="component" value="Unassembled WGS sequence"/>
</dbReference>
<sequence>MSSLACFCAPLSPPLIPARMRPVLPSLLISVAAAGGGTVQVELTSVTYGDALSRPAMSVPTARAAGPSAPAPSSVTLMTNCMSPRANLSDSSWVACADSDVGSWKPPADRLLATGMPKMPAATITNAATRSTRRGAAMARCAMRWSNARPSPEEYRR</sequence>
<evidence type="ECO:0000313" key="1">
    <source>
        <dbReference type="EMBL" id="CQD17804.1"/>
    </source>
</evidence>
<accession>A0A0U1DLK9</accession>
<proteinExistence type="predicted"/>